<protein>
    <submittedName>
        <fullName evidence="10">Putative ABC transport system permease protein</fullName>
    </submittedName>
</protein>
<accession>A0A1H4JM16</accession>
<keyword evidence="3 7" id="KW-0812">Transmembrane</keyword>
<dbReference type="Pfam" id="PF02687">
    <property type="entry name" value="FtsX"/>
    <property type="match status" value="1"/>
</dbReference>
<evidence type="ECO:0000256" key="2">
    <source>
        <dbReference type="ARBA" id="ARBA00022475"/>
    </source>
</evidence>
<comment type="subcellular location">
    <subcellularLocation>
        <location evidence="1">Cell membrane</location>
        <topology evidence="1">Multi-pass membrane protein</topology>
    </subcellularLocation>
</comment>
<feature type="transmembrane region" description="Helical" evidence="7">
    <location>
        <begin position="40"/>
        <end position="59"/>
    </location>
</feature>
<dbReference type="Proteomes" id="UP000182652">
    <property type="component" value="Unassembled WGS sequence"/>
</dbReference>
<dbReference type="InterPro" id="IPR025857">
    <property type="entry name" value="MacB_PCD"/>
</dbReference>
<dbReference type="GO" id="GO:0022857">
    <property type="term" value="F:transmembrane transporter activity"/>
    <property type="evidence" value="ECO:0007669"/>
    <property type="project" value="TreeGrafter"/>
</dbReference>
<feature type="transmembrane region" description="Helical" evidence="7">
    <location>
        <begin position="348"/>
        <end position="369"/>
    </location>
</feature>
<evidence type="ECO:0000313" key="11">
    <source>
        <dbReference type="Proteomes" id="UP000182652"/>
    </source>
</evidence>
<dbReference type="STRING" id="156980.SAMN04489745_0265"/>
<evidence type="ECO:0000256" key="4">
    <source>
        <dbReference type="ARBA" id="ARBA00022989"/>
    </source>
</evidence>
<keyword evidence="2" id="KW-1003">Cell membrane</keyword>
<dbReference type="InterPro" id="IPR050250">
    <property type="entry name" value="Macrolide_Exporter_MacB"/>
</dbReference>
<evidence type="ECO:0000256" key="7">
    <source>
        <dbReference type="SAM" id="Phobius"/>
    </source>
</evidence>
<dbReference type="EMBL" id="FNSN01000003">
    <property type="protein sequence ID" value="SEB47293.1"/>
    <property type="molecule type" value="Genomic_DNA"/>
</dbReference>
<feature type="domain" description="MacB-like periplasmic core" evidence="9">
    <location>
        <begin position="39"/>
        <end position="254"/>
    </location>
</feature>
<dbReference type="Pfam" id="PF12704">
    <property type="entry name" value="MacB_PCD"/>
    <property type="match status" value="1"/>
</dbReference>
<evidence type="ECO:0000259" key="8">
    <source>
        <dbReference type="Pfam" id="PF02687"/>
    </source>
</evidence>
<evidence type="ECO:0000256" key="1">
    <source>
        <dbReference type="ARBA" id="ARBA00004651"/>
    </source>
</evidence>
<dbReference type="GO" id="GO:0005886">
    <property type="term" value="C:plasma membrane"/>
    <property type="evidence" value="ECO:0007669"/>
    <property type="project" value="UniProtKB-SubCell"/>
</dbReference>
<sequence>MLRRLASGAPGLALKPSRLGLVDILRESYRSVFRDLARSLLAALGTLLGCAAFVATLGLTGTASHQVSSQFDARRATEVSITAAPPADPFDAEAVLDRWYTSASVARADTISGVLHGGRISVASAVSYRRLFLPESDPVPVDTYGVDDGALAAIAPKVIAGRTFDNGHVKRADSVVMLSKTVADRLGIAAPGPAIFVGDTGLTVIGIYADVNREPGTQGALLLPITFLERSEAFRGAQIARKILLETAPGAATQVGDQAALAVAPTNPGAVTVVAPPDSQTLRQAVEGSITLLSLVVSVVILLIGAISIASTTAVRVVLRTPEIGLRRALGARRVDIFWQLVGESAGIGLLGGAAGAVAGTVVTIAVSLANHWVPIIDPTAPLLAIAAGIVAGILAGIHPGIRATQISPARALTR</sequence>
<evidence type="ECO:0000256" key="5">
    <source>
        <dbReference type="ARBA" id="ARBA00023136"/>
    </source>
</evidence>
<dbReference type="InterPro" id="IPR003838">
    <property type="entry name" value="ABC3_permease_C"/>
</dbReference>
<dbReference type="PANTHER" id="PTHR30572:SF4">
    <property type="entry name" value="ABC TRANSPORTER PERMEASE YTRF"/>
    <property type="match status" value="1"/>
</dbReference>
<reference evidence="10 11" key="1">
    <citation type="submission" date="2016-10" db="EMBL/GenBank/DDBJ databases">
        <authorList>
            <person name="de Groot N.N."/>
        </authorList>
    </citation>
    <scope>NUCLEOTIDE SEQUENCE [LARGE SCALE GENOMIC DNA]</scope>
    <source>
        <strain evidence="10 11">DSM 10495</strain>
    </source>
</reference>
<keyword evidence="11" id="KW-1185">Reference proteome</keyword>
<keyword evidence="5 7" id="KW-0472">Membrane</keyword>
<gene>
    <name evidence="10" type="ORF">SAMN04489745_0265</name>
</gene>
<feature type="transmembrane region" description="Helical" evidence="7">
    <location>
        <begin position="292"/>
        <end position="319"/>
    </location>
</feature>
<name>A0A1H4JM16_9MICC</name>
<dbReference type="PANTHER" id="PTHR30572">
    <property type="entry name" value="MEMBRANE COMPONENT OF TRANSPORTER-RELATED"/>
    <property type="match status" value="1"/>
</dbReference>
<comment type="similarity">
    <text evidence="6">Belongs to the ABC-4 integral membrane protein family.</text>
</comment>
<evidence type="ECO:0000256" key="6">
    <source>
        <dbReference type="ARBA" id="ARBA00038076"/>
    </source>
</evidence>
<proteinExistence type="inferred from homology"/>
<evidence type="ECO:0000313" key="10">
    <source>
        <dbReference type="EMBL" id="SEB47293.1"/>
    </source>
</evidence>
<keyword evidence="4 7" id="KW-1133">Transmembrane helix</keyword>
<dbReference type="AlphaFoldDB" id="A0A1H4JM16"/>
<evidence type="ECO:0000259" key="9">
    <source>
        <dbReference type="Pfam" id="PF12704"/>
    </source>
</evidence>
<organism evidence="10 11">
    <name type="scientific">Arthrobacter woluwensis</name>
    <dbReference type="NCBI Taxonomy" id="156980"/>
    <lineage>
        <taxon>Bacteria</taxon>
        <taxon>Bacillati</taxon>
        <taxon>Actinomycetota</taxon>
        <taxon>Actinomycetes</taxon>
        <taxon>Micrococcales</taxon>
        <taxon>Micrococcaceae</taxon>
        <taxon>Arthrobacter</taxon>
    </lineage>
</organism>
<feature type="domain" description="ABC3 transporter permease C-terminal" evidence="8">
    <location>
        <begin position="296"/>
        <end position="409"/>
    </location>
</feature>
<evidence type="ECO:0000256" key="3">
    <source>
        <dbReference type="ARBA" id="ARBA00022692"/>
    </source>
</evidence>
<feature type="transmembrane region" description="Helical" evidence="7">
    <location>
        <begin position="381"/>
        <end position="402"/>
    </location>
</feature>